<dbReference type="KEGG" id="vpy:HZI73_19690"/>
<keyword evidence="1" id="KW-0812">Transmembrane</keyword>
<sequence>MEKKKYLRYSILIILIVLLGIYVYIRYPRTINKTYTGLKYKLGVENINDLEEVTIKINGKVTSDFWLNKKFKGKFYISNIDELITNKDNISKLKDAPVTIIYNRLWGSLLSYPIFNSGKDWSIDSEIIGNIYHDTDFKELTILCPQPTWRIKDG</sequence>
<feature type="transmembrane region" description="Helical" evidence="1">
    <location>
        <begin position="6"/>
        <end position="25"/>
    </location>
</feature>
<gene>
    <name evidence="2" type="ORF">HZI73_19690</name>
</gene>
<dbReference type="RefSeq" id="WP_212695076.1">
    <property type="nucleotide sequence ID" value="NZ_CP058649.1"/>
</dbReference>
<dbReference type="Proteomes" id="UP000683246">
    <property type="component" value="Chromosome"/>
</dbReference>
<evidence type="ECO:0000256" key="1">
    <source>
        <dbReference type="SAM" id="Phobius"/>
    </source>
</evidence>
<evidence type="ECO:0000313" key="3">
    <source>
        <dbReference type="Proteomes" id="UP000683246"/>
    </source>
</evidence>
<dbReference type="EMBL" id="CP058649">
    <property type="protein sequence ID" value="QUI24381.1"/>
    <property type="molecule type" value="Genomic_DNA"/>
</dbReference>
<keyword evidence="1" id="KW-0472">Membrane</keyword>
<reference evidence="2" key="1">
    <citation type="submission" date="2020-07" db="EMBL/GenBank/DDBJ databases">
        <title>Vallitalea pronyensis genome.</title>
        <authorList>
            <person name="Postec A."/>
        </authorList>
    </citation>
    <scope>NUCLEOTIDE SEQUENCE</scope>
    <source>
        <strain evidence="2">FatNI3</strain>
    </source>
</reference>
<proteinExistence type="predicted"/>
<name>A0A8J8MMV4_9FIRM</name>
<keyword evidence="1" id="KW-1133">Transmembrane helix</keyword>
<accession>A0A8J8MMV4</accession>
<organism evidence="2 3">
    <name type="scientific">Vallitalea pronyensis</name>
    <dbReference type="NCBI Taxonomy" id="1348613"/>
    <lineage>
        <taxon>Bacteria</taxon>
        <taxon>Bacillati</taxon>
        <taxon>Bacillota</taxon>
        <taxon>Clostridia</taxon>
        <taxon>Lachnospirales</taxon>
        <taxon>Vallitaleaceae</taxon>
        <taxon>Vallitalea</taxon>
    </lineage>
</organism>
<keyword evidence="3" id="KW-1185">Reference proteome</keyword>
<protein>
    <submittedName>
        <fullName evidence="2">Uncharacterized protein</fullName>
    </submittedName>
</protein>
<dbReference type="AlphaFoldDB" id="A0A8J8MMV4"/>
<evidence type="ECO:0000313" key="2">
    <source>
        <dbReference type="EMBL" id="QUI24381.1"/>
    </source>
</evidence>